<proteinExistence type="predicted"/>
<dbReference type="Pfam" id="PF00931">
    <property type="entry name" value="NB-ARC"/>
    <property type="match status" value="1"/>
</dbReference>
<keyword evidence="3" id="KW-0547">Nucleotide-binding</keyword>
<dbReference type="Proteomes" id="UP001210211">
    <property type="component" value="Unassembled WGS sequence"/>
</dbReference>
<gene>
    <name evidence="6" type="ORF">LUZ61_013361</name>
</gene>
<keyword evidence="1" id="KW-0677">Repeat</keyword>
<dbReference type="GO" id="GO:0005524">
    <property type="term" value="F:ATP binding"/>
    <property type="evidence" value="ECO:0007669"/>
    <property type="project" value="UniProtKB-KW"/>
</dbReference>
<dbReference type="FunFam" id="3.40.50.300:FF:001091">
    <property type="entry name" value="Probable disease resistance protein At1g61300"/>
    <property type="match status" value="1"/>
</dbReference>
<reference evidence="6 7" key="1">
    <citation type="journal article" date="2022" name="Cell">
        <title>Repeat-based holocentromeres influence genome architecture and karyotype evolution.</title>
        <authorList>
            <person name="Hofstatter P.G."/>
            <person name="Thangavel G."/>
            <person name="Lux T."/>
            <person name="Neumann P."/>
            <person name="Vondrak T."/>
            <person name="Novak P."/>
            <person name="Zhang M."/>
            <person name="Costa L."/>
            <person name="Castellani M."/>
            <person name="Scott A."/>
            <person name="Toegelov H."/>
            <person name="Fuchs J."/>
            <person name="Mata-Sucre Y."/>
            <person name="Dias Y."/>
            <person name="Vanzela A.L.L."/>
            <person name="Huettel B."/>
            <person name="Almeida C.C.S."/>
            <person name="Simkova H."/>
            <person name="Souza G."/>
            <person name="Pedrosa-Harand A."/>
            <person name="Macas J."/>
            <person name="Mayer K.F.X."/>
            <person name="Houben A."/>
            <person name="Marques A."/>
        </authorList>
    </citation>
    <scope>NUCLEOTIDE SEQUENCE [LARGE SCALE GENOMIC DNA]</scope>
    <source>
        <strain evidence="6">RhyTen1mFocal</strain>
    </source>
</reference>
<dbReference type="SMART" id="SM00382">
    <property type="entry name" value="AAA"/>
    <property type="match status" value="1"/>
</dbReference>
<comment type="caution">
    <text evidence="6">The sequence shown here is derived from an EMBL/GenBank/DDBJ whole genome shotgun (WGS) entry which is preliminary data.</text>
</comment>
<evidence type="ECO:0000256" key="4">
    <source>
        <dbReference type="SAM" id="Phobius"/>
    </source>
</evidence>
<dbReference type="InterPro" id="IPR058922">
    <property type="entry name" value="WHD_DRP"/>
</dbReference>
<dbReference type="Pfam" id="PF23559">
    <property type="entry name" value="WHD_DRP"/>
    <property type="match status" value="1"/>
</dbReference>
<sequence length="535" mass="60859">MEFLKLAVSFVVPFILYMVMKHVVYLFTARGTIRALELATVELQSLKKVVETEINKAKPENRAPTNEAQEWVSQVETLVKEAEEIQQNYRQLCWCSWSISPNFHTIHNISRSAAVKHVEVKSLCDKKANIEVLTVHPPPLLTHEMPASSSTIEAEETMNILPPPAHKTQAYTSKLSKLESALHFVKDDVHGIIGIWGMGGVGKTHLLKQINNELSRDPEFNVVVFITCSKHCSEEKVQNEIIDNLRLDKSGSTKQKQSTIHNFLKERSFVLLLDDLWNHVDLDTIGIPNPLTAVEACKRKIVLTTRSTEVCEQMEVNKRLRVDVLNWDDAWALFQEQVSKEIIDCDPMVQKFAVIIVKELGGLPLALITVGRAMYDKADCNEWEKAVELLKEARLDDVEFSQANQSVFHTLRFSYDSLKNDTLKQCFLHCALWPEDHPIQKNDLIELWMGLGLIDEPNIQAAYNVGYNYIRTLQAICLLEIHDDYTIDGDGTLKMHDVIRDMALWIANSQGADLKSWNVQAGTYKKAQKVRNLST</sequence>
<dbReference type="GO" id="GO:0043531">
    <property type="term" value="F:ADP binding"/>
    <property type="evidence" value="ECO:0007669"/>
    <property type="project" value="InterPro"/>
</dbReference>
<dbReference type="AlphaFoldDB" id="A0AAD5W8V4"/>
<evidence type="ECO:0000256" key="3">
    <source>
        <dbReference type="ARBA" id="ARBA00022840"/>
    </source>
</evidence>
<keyword evidence="7" id="KW-1185">Reference proteome</keyword>
<dbReference type="EMBL" id="JAMRDG010000002">
    <property type="protein sequence ID" value="KAJ3684197.1"/>
    <property type="molecule type" value="Genomic_DNA"/>
</dbReference>
<dbReference type="Gene3D" id="1.10.8.430">
    <property type="entry name" value="Helical domain of apoptotic protease-activating factors"/>
    <property type="match status" value="1"/>
</dbReference>
<dbReference type="SUPFAM" id="SSF52540">
    <property type="entry name" value="P-loop containing nucleoside triphosphate hydrolases"/>
    <property type="match status" value="1"/>
</dbReference>
<dbReference type="InterPro" id="IPR050905">
    <property type="entry name" value="Plant_NBS-LRR"/>
</dbReference>
<evidence type="ECO:0000256" key="1">
    <source>
        <dbReference type="ARBA" id="ARBA00022737"/>
    </source>
</evidence>
<keyword evidence="4" id="KW-1133">Transmembrane helix</keyword>
<dbReference type="GO" id="GO:0042742">
    <property type="term" value="P:defense response to bacterium"/>
    <property type="evidence" value="ECO:0007669"/>
    <property type="project" value="UniProtKB-ARBA"/>
</dbReference>
<dbReference type="GO" id="GO:0009626">
    <property type="term" value="P:plant-type hypersensitive response"/>
    <property type="evidence" value="ECO:0007669"/>
    <property type="project" value="UniProtKB-ARBA"/>
</dbReference>
<dbReference type="InterPro" id="IPR042197">
    <property type="entry name" value="Apaf_helical"/>
</dbReference>
<dbReference type="GO" id="GO:0002758">
    <property type="term" value="P:innate immune response-activating signaling pathway"/>
    <property type="evidence" value="ECO:0007669"/>
    <property type="project" value="UniProtKB-ARBA"/>
</dbReference>
<dbReference type="InterPro" id="IPR027417">
    <property type="entry name" value="P-loop_NTPase"/>
</dbReference>
<keyword evidence="4" id="KW-0472">Membrane</keyword>
<keyword evidence="4" id="KW-0812">Transmembrane</keyword>
<dbReference type="PANTHER" id="PTHR33463:SF207">
    <property type="entry name" value="AAA+ ATPASE DOMAIN-CONTAINING PROTEIN"/>
    <property type="match status" value="1"/>
</dbReference>
<evidence type="ECO:0000256" key="2">
    <source>
        <dbReference type="ARBA" id="ARBA00022821"/>
    </source>
</evidence>
<evidence type="ECO:0000313" key="7">
    <source>
        <dbReference type="Proteomes" id="UP001210211"/>
    </source>
</evidence>
<feature type="domain" description="AAA+ ATPase" evidence="5">
    <location>
        <begin position="189"/>
        <end position="326"/>
    </location>
</feature>
<feature type="transmembrane region" description="Helical" evidence="4">
    <location>
        <begin position="6"/>
        <end position="27"/>
    </location>
</feature>
<name>A0AAD5W8V4_9POAL</name>
<dbReference type="PANTHER" id="PTHR33463">
    <property type="entry name" value="NB-ARC DOMAIN-CONTAINING PROTEIN-RELATED"/>
    <property type="match status" value="1"/>
</dbReference>
<accession>A0AAD5W8V4</accession>
<dbReference type="InterPro" id="IPR003593">
    <property type="entry name" value="AAA+_ATPase"/>
</dbReference>
<evidence type="ECO:0000313" key="6">
    <source>
        <dbReference type="EMBL" id="KAJ3684197.1"/>
    </source>
</evidence>
<keyword evidence="2" id="KW-0611">Plant defense</keyword>
<keyword evidence="3" id="KW-0067">ATP-binding</keyword>
<dbReference type="FunFam" id="1.10.10.10:FF:000322">
    <property type="entry name" value="Probable disease resistance protein At1g63360"/>
    <property type="match status" value="1"/>
</dbReference>
<dbReference type="PRINTS" id="PR00364">
    <property type="entry name" value="DISEASERSIST"/>
</dbReference>
<dbReference type="InterPro" id="IPR002182">
    <property type="entry name" value="NB-ARC"/>
</dbReference>
<organism evidence="6 7">
    <name type="scientific">Rhynchospora tenuis</name>
    <dbReference type="NCBI Taxonomy" id="198213"/>
    <lineage>
        <taxon>Eukaryota</taxon>
        <taxon>Viridiplantae</taxon>
        <taxon>Streptophyta</taxon>
        <taxon>Embryophyta</taxon>
        <taxon>Tracheophyta</taxon>
        <taxon>Spermatophyta</taxon>
        <taxon>Magnoliopsida</taxon>
        <taxon>Liliopsida</taxon>
        <taxon>Poales</taxon>
        <taxon>Cyperaceae</taxon>
        <taxon>Cyperoideae</taxon>
        <taxon>Rhynchosporeae</taxon>
        <taxon>Rhynchospora</taxon>
    </lineage>
</organism>
<dbReference type="Gene3D" id="3.40.50.300">
    <property type="entry name" value="P-loop containing nucleotide triphosphate hydrolases"/>
    <property type="match status" value="1"/>
</dbReference>
<protein>
    <recommendedName>
        <fullName evidence="5">AAA+ ATPase domain-containing protein</fullName>
    </recommendedName>
</protein>
<evidence type="ECO:0000259" key="5">
    <source>
        <dbReference type="SMART" id="SM00382"/>
    </source>
</evidence>